<feature type="transmembrane region" description="Helical" evidence="8">
    <location>
        <begin position="255"/>
        <end position="278"/>
    </location>
</feature>
<comment type="subcellular location">
    <subcellularLocation>
        <location evidence="1">Cell membrane</location>
        <topology evidence="1">Multi-pass membrane protein</topology>
    </subcellularLocation>
</comment>
<protein>
    <submittedName>
        <fullName evidence="9">GH21382</fullName>
    </submittedName>
</protein>
<dbReference type="GO" id="GO:0005886">
    <property type="term" value="C:plasma membrane"/>
    <property type="evidence" value="ECO:0007669"/>
    <property type="project" value="UniProtKB-SubCell"/>
</dbReference>
<dbReference type="InterPro" id="IPR013604">
    <property type="entry name" value="7TM_chemorcpt"/>
</dbReference>
<feature type="transmembrane region" description="Helical" evidence="8">
    <location>
        <begin position="423"/>
        <end position="446"/>
    </location>
</feature>
<evidence type="ECO:0000256" key="8">
    <source>
        <dbReference type="SAM" id="Phobius"/>
    </source>
</evidence>
<keyword evidence="2" id="KW-1003">Cell membrane</keyword>
<proteinExistence type="predicted"/>
<dbReference type="eggNOG" id="ENOG502T8D2">
    <property type="taxonomic scope" value="Eukaryota"/>
</dbReference>
<keyword evidence="6" id="KW-0675">Receptor</keyword>
<organism evidence="10">
    <name type="scientific">Drosophila grimshawi</name>
    <name type="common">Hawaiian fruit fly</name>
    <name type="synonym">Idiomyia grimshawi</name>
    <dbReference type="NCBI Taxonomy" id="7222"/>
    <lineage>
        <taxon>Eukaryota</taxon>
        <taxon>Metazoa</taxon>
        <taxon>Ecdysozoa</taxon>
        <taxon>Arthropoda</taxon>
        <taxon>Hexapoda</taxon>
        <taxon>Insecta</taxon>
        <taxon>Pterygota</taxon>
        <taxon>Neoptera</taxon>
        <taxon>Endopterygota</taxon>
        <taxon>Diptera</taxon>
        <taxon>Brachycera</taxon>
        <taxon>Muscomorpha</taxon>
        <taxon>Ephydroidea</taxon>
        <taxon>Drosophilidae</taxon>
        <taxon>Drosophila</taxon>
        <taxon>Hawaiian Drosophila</taxon>
    </lineage>
</organism>
<evidence type="ECO:0000256" key="2">
    <source>
        <dbReference type="ARBA" id="ARBA00022475"/>
    </source>
</evidence>
<dbReference type="GO" id="GO:0030424">
    <property type="term" value="C:axon"/>
    <property type="evidence" value="ECO:0007669"/>
    <property type="project" value="TreeGrafter"/>
</dbReference>
<dbReference type="Pfam" id="PF08395">
    <property type="entry name" value="7tm_7"/>
    <property type="match status" value="1"/>
</dbReference>
<feature type="transmembrane region" description="Helical" evidence="8">
    <location>
        <begin position="84"/>
        <end position="102"/>
    </location>
</feature>
<evidence type="ECO:0000256" key="5">
    <source>
        <dbReference type="ARBA" id="ARBA00023136"/>
    </source>
</evidence>
<dbReference type="GO" id="GO:0008049">
    <property type="term" value="P:male courtship behavior"/>
    <property type="evidence" value="ECO:0007669"/>
    <property type="project" value="TreeGrafter"/>
</dbReference>
<dbReference type="EMBL" id="CH916367">
    <property type="protein sequence ID" value="EDW01335.1"/>
    <property type="molecule type" value="Genomic_DNA"/>
</dbReference>
<dbReference type="GO" id="GO:0007635">
    <property type="term" value="P:chemosensory behavior"/>
    <property type="evidence" value="ECO:0007669"/>
    <property type="project" value="TreeGrafter"/>
</dbReference>
<evidence type="ECO:0000256" key="1">
    <source>
        <dbReference type="ARBA" id="ARBA00004651"/>
    </source>
</evidence>
<keyword evidence="5 8" id="KW-0472">Membrane</keyword>
<feature type="transmembrane region" description="Helical" evidence="8">
    <location>
        <begin position="708"/>
        <end position="733"/>
    </location>
</feature>
<dbReference type="GO" id="GO:0050909">
    <property type="term" value="P:sensory perception of taste"/>
    <property type="evidence" value="ECO:0007669"/>
    <property type="project" value="InterPro"/>
</dbReference>
<dbReference type="Proteomes" id="UP000001070">
    <property type="component" value="Unassembled WGS sequence"/>
</dbReference>
<feature type="transmembrane region" description="Helical" evidence="8">
    <location>
        <begin position="673"/>
        <end position="696"/>
    </location>
</feature>
<dbReference type="PhylomeDB" id="B4J8Y6"/>
<evidence type="ECO:0000256" key="7">
    <source>
        <dbReference type="ARBA" id="ARBA00023224"/>
    </source>
</evidence>
<evidence type="ECO:0000256" key="6">
    <source>
        <dbReference type="ARBA" id="ARBA00023170"/>
    </source>
</evidence>
<feature type="transmembrane region" description="Helical" evidence="8">
    <location>
        <begin position="788"/>
        <end position="808"/>
    </location>
</feature>
<dbReference type="PANTHER" id="PTHR21143:SF133">
    <property type="entry name" value="GUSTATORY AND PHEROMONE RECEPTOR 32A-RELATED"/>
    <property type="match status" value="1"/>
</dbReference>
<keyword evidence="7" id="KW-0807">Transducer</keyword>
<dbReference type="OrthoDB" id="8016547at2759"/>
<feature type="transmembrane region" description="Helical" evidence="8">
    <location>
        <begin position="502"/>
        <end position="520"/>
    </location>
</feature>
<keyword evidence="4 8" id="KW-1133">Transmembrane helix</keyword>
<gene>
    <name evidence="9" type="primary">Dgri\GH21382</name>
    <name evidence="9" type="ORF">Dgri_GH21382</name>
</gene>
<evidence type="ECO:0000256" key="3">
    <source>
        <dbReference type="ARBA" id="ARBA00022692"/>
    </source>
</evidence>
<keyword evidence="3 8" id="KW-0812">Transmembrane</keyword>
<accession>B4J8Y6</accession>
<dbReference type="InParanoid" id="B4J8Y6"/>
<keyword evidence="10" id="KW-1185">Reference proteome</keyword>
<name>B4J8Y6_DROGR</name>
<feature type="transmembrane region" description="Helical" evidence="8">
    <location>
        <begin position="370"/>
        <end position="390"/>
    </location>
</feature>
<feature type="transmembrane region" description="Helical" evidence="8">
    <location>
        <begin position="42"/>
        <end position="64"/>
    </location>
</feature>
<dbReference type="GO" id="GO:0007165">
    <property type="term" value="P:signal transduction"/>
    <property type="evidence" value="ECO:0007669"/>
    <property type="project" value="UniProtKB-KW"/>
</dbReference>
<dbReference type="AlphaFoldDB" id="B4J8Y6"/>
<feature type="transmembrane region" description="Helical" evidence="8">
    <location>
        <begin position="458"/>
        <end position="482"/>
    </location>
</feature>
<feature type="transmembrane region" description="Helical" evidence="8">
    <location>
        <begin position="560"/>
        <end position="580"/>
    </location>
</feature>
<dbReference type="STRING" id="7222.B4J8Y6"/>
<evidence type="ECO:0000313" key="9">
    <source>
        <dbReference type="EMBL" id="EDW01335.1"/>
    </source>
</evidence>
<reference evidence="9 10" key="1">
    <citation type="journal article" date="2007" name="Nature">
        <title>Evolution of genes and genomes on the Drosophila phylogeny.</title>
        <authorList>
            <consortium name="Drosophila 12 Genomes Consortium"/>
            <person name="Clark A.G."/>
            <person name="Eisen M.B."/>
            <person name="Smith D.R."/>
            <person name="Bergman C.M."/>
            <person name="Oliver B."/>
            <person name="Markow T.A."/>
            <person name="Kaufman T.C."/>
            <person name="Kellis M."/>
            <person name="Gelbart W."/>
            <person name="Iyer V.N."/>
            <person name="Pollard D.A."/>
            <person name="Sackton T.B."/>
            <person name="Larracuente A.M."/>
            <person name="Singh N.D."/>
            <person name="Abad J.P."/>
            <person name="Abt D.N."/>
            <person name="Adryan B."/>
            <person name="Aguade M."/>
            <person name="Akashi H."/>
            <person name="Anderson W.W."/>
            <person name="Aquadro C.F."/>
            <person name="Ardell D.H."/>
            <person name="Arguello R."/>
            <person name="Artieri C.G."/>
            <person name="Barbash D.A."/>
            <person name="Barker D."/>
            <person name="Barsanti P."/>
            <person name="Batterham P."/>
            <person name="Batzoglou S."/>
            <person name="Begun D."/>
            <person name="Bhutkar A."/>
            <person name="Blanco E."/>
            <person name="Bosak S.A."/>
            <person name="Bradley R.K."/>
            <person name="Brand A.D."/>
            <person name="Brent M.R."/>
            <person name="Brooks A.N."/>
            <person name="Brown R.H."/>
            <person name="Butlin R.K."/>
            <person name="Caggese C."/>
            <person name="Calvi B.R."/>
            <person name="Bernardo de Carvalho A."/>
            <person name="Caspi A."/>
            <person name="Castrezana S."/>
            <person name="Celniker S.E."/>
            <person name="Chang J.L."/>
            <person name="Chapple C."/>
            <person name="Chatterji S."/>
            <person name="Chinwalla A."/>
            <person name="Civetta A."/>
            <person name="Clifton S.W."/>
            <person name="Comeron J.M."/>
            <person name="Costello J.C."/>
            <person name="Coyne J.A."/>
            <person name="Daub J."/>
            <person name="David R.G."/>
            <person name="Delcher A.L."/>
            <person name="Delehaunty K."/>
            <person name="Do C.B."/>
            <person name="Ebling H."/>
            <person name="Edwards K."/>
            <person name="Eickbush T."/>
            <person name="Evans J.D."/>
            <person name="Filipski A."/>
            <person name="Findeiss S."/>
            <person name="Freyhult E."/>
            <person name="Fulton L."/>
            <person name="Fulton R."/>
            <person name="Garcia A.C."/>
            <person name="Gardiner A."/>
            <person name="Garfield D.A."/>
            <person name="Garvin B.E."/>
            <person name="Gibson G."/>
            <person name="Gilbert D."/>
            <person name="Gnerre S."/>
            <person name="Godfrey J."/>
            <person name="Good R."/>
            <person name="Gotea V."/>
            <person name="Gravely B."/>
            <person name="Greenberg A.J."/>
            <person name="Griffiths-Jones S."/>
            <person name="Gross S."/>
            <person name="Guigo R."/>
            <person name="Gustafson E.A."/>
            <person name="Haerty W."/>
            <person name="Hahn M.W."/>
            <person name="Halligan D.L."/>
            <person name="Halpern A.L."/>
            <person name="Halter G.M."/>
            <person name="Han M.V."/>
            <person name="Heger A."/>
            <person name="Hillier L."/>
            <person name="Hinrichs A.S."/>
            <person name="Holmes I."/>
            <person name="Hoskins R.A."/>
            <person name="Hubisz M.J."/>
            <person name="Hultmark D."/>
            <person name="Huntley M.A."/>
            <person name="Jaffe D.B."/>
            <person name="Jagadeeshan S."/>
            <person name="Jeck W.R."/>
            <person name="Johnson J."/>
            <person name="Jones C.D."/>
            <person name="Jordan W.C."/>
            <person name="Karpen G.H."/>
            <person name="Kataoka E."/>
            <person name="Keightley P.D."/>
            <person name="Kheradpour P."/>
            <person name="Kirkness E.F."/>
            <person name="Koerich L.B."/>
            <person name="Kristiansen K."/>
            <person name="Kudrna D."/>
            <person name="Kulathinal R.J."/>
            <person name="Kumar S."/>
            <person name="Kwok R."/>
            <person name="Lander E."/>
            <person name="Langley C.H."/>
            <person name="Lapoint R."/>
            <person name="Lazzaro B.P."/>
            <person name="Lee S.J."/>
            <person name="Levesque L."/>
            <person name="Li R."/>
            <person name="Lin C.F."/>
            <person name="Lin M.F."/>
            <person name="Lindblad-Toh K."/>
            <person name="Llopart A."/>
            <person name="Long M."/>
            <person name="Low L."/>
            <person name="Lozovsky E."/>
            <person name="Lu J."/>
            <person name="Luo M."/>
            <person name="Machado C.A."/>
            <person name="Makalowski W."/>
            <person name="Marzo M."/>
            <person name="Matsuda M."/>
            <person name="Matzkin L."/>
            <person name="McAllister B."/>
            <person name="McBride C.S."/>
            <person name="McKernan B."/>
            <person name="McKernan K."/>
            <person name="Mendez-Lago M."/>
            <person name="Minx P."/>
            <person name="Mollenhauer M.U."/>
            <person name="Montooth K."/>
            <person name="Mount S.M."/>
            <person name="Mu X."/>
            <person name="Myers E."/>
            <person name="Negre B."/>
            <person name="Newfeld S."/>
            <person name="Nielsen R."/>
            <person name="Noor M.A."/>
            <person name="O'Grady P."/>
            <person name="Pachter L."/>
            <person name="Papaceit M."/>
            <person name="Parisi M.J."/>
            <person name="Parisi M."/>
            <person name="Parts L."/>
            <person name="Pedersen J.S."/>
            <person name="Pesole G."/>
            <person name="Phillippy A.M."/>
            <person name="Ponting C.P."/>
            <person name="Pop M."/>
            <person name="Porcelli D."/>
            <person name="Powell J.R."/>
            <person name="Prohaska S."/>
            <person name="Pruitt K."/>
            <person name="Puig M."/>
            <person name="Quesneville H."/>
            <person name="Ram K.R."/>
            <person name="Rand D."/>
            <person name="Rasmussen M.D."/>
            <person name="Reed L.K."/>
            <person name="Reenan R."/>
            <person name="Reily A."/>
            <person name="Remington K.A."/>
            <person name="Rieger T.T."/>
            <person name="Ritchie M.G."/>
            <person name="Robin C."/>
            <person name="Rogers Y.H."/>
            <person name="Rohde C."/>
            <person name="Rozas J."/>
            <person name="Rubenfield M.J."/>
            <person name="Ruiz A."/>
            <person name="Russo S."/>
            <person name="Salzberg S.L."/>
            <person name="Sanchez-Gracia A."/>
            <person name="Saranga D.J."/>
            <person name="Sato H."/>
            <person name="Schaeffer S.W."/>
            <person name="Schatz M.C."/>
            <person name="Schlenke T."/>
            <person name="Schwartz R."/>
            <person name="Segarra C."/>
            <person name="Singh R.S."/>
            <person name="Sirot L."/>
            <person name="Sirota M."/>
            <person name="Sisneros N.B."/>
            <person name="Smith C.D."/>
            <person name="Smith T.F."/>
            <person name="Spieth J."/>
            <person name="Stage D.E."/>
            <person name="Stark A."/>
            <person name="Stephan W."/>
            <person name="Strausberg R.L."/>
            <person name="Strempel S."/>
            <person name="Sturgill D."/>
            <person name="Sutton G."/>
            <person name="Sutton G.G."/>
            <person name="Tao W."/>
            <person name="Teichmann S."/>
            <person name="Tobari Y.N."/>
            <person name="Tomimura Y."/>
            <person name="Tsolas J.M."/>
            <person name="Valente V.L."/>
            <person name="Venter E."/>
            <person name="Venter J.C."/>
            <person name="Vicario S."/>
            <person name="Vieira F.G."/>
            <person name="Vilella A.J."/>
            <person name="Villasante A."/>
            <person name="Walenz B."/>
            <person name="Wang J."/>
            <person name="Wasserman M."/>
            <person name="Watts T."/>
            <person name="Wilson D."/>
            <person name="Wilson R.K."/>
            <person name="Wing R.A."/>
            <person name="Wolfner M.F."/>
            <person name="Wong A."/>
            <person name="Wong G.K."/>
            <person name="Wu C.I."/>
            <person name="Wu G."/>
            <person name="Yamamoto D."/>
            <person name="Yang H.P."/>
            <person name="Yang S.P."/>
            <person name="Yorke J.A."/>
            <person name="Yoshida K."/>
            <person name="Zdobnov E."/>
            <person name="Zhang P."/>
            <person name="Zhang Y."/>
            <person name="Zimin A.V."/>
            <person name="Baldwin J."/>
            <person name="Abdouelleil A."/>
            <person name="Abdulkadir J."/>
            <person name="Abebe A."/>
            <person name="Abera B."/>
            <person name="Abreu J."/>
            <person name="Acer S.C."/>
            <person name="Aftuck L."/>
            <person name="Alexander A."/>
            <person name="An P."/>
            <person name="Anderson E."/>
            <person name="Anderson S."/>
            <person name="Arachi H."/>
            <person name="Azer M."/>
            <person name="Bachantsang P."/>
            <person name="Barry A."/>
            <person name="Bayul T."/>
            <person name="Berlin A."/>
            <person name="Bessette D."/>
            <person name="Bloom T."/>
            <person name="Blye J."/>
            <person name="Boguslavskiy L."/>
            <person name="Bonnet C."/>
            <person name="Boukhgalter B."/>
            <person name="Bourzgui I."/>
            <person name="Brown A."/>
            <person name="Cahill P."/>
            <person name="Channer S."/>
            <person name="Cheshatsang Y."/>
            <person name="Chuda L."/>
            <person name="Citroen M."/>
            <person name="Collymore A."/>
            <person name="Cooke P."/>
            <person name="Costello M."/>
            <person name="D'Aco K."/>
            <person name="Daza R."/>
            <person name="De Haan G."/>
            <person name="DeGray S."/>
            <person name="DeMaso C."/>
            <person name="Dhargay N."/>
            <person name="Dooley K."/>
            <person name="Dooley E."/>
            <person name="Doricent M."/>
            <person name="Dorje P."/>
            <person name="Dorjee K."/>
            <person name="Dupes A."/>
            <person name="Elong R."/>
            <person name="Falk J."/>
            <person name="Farina A."/>
            <person name="Faro S."/>
            <person name="Ferguson D."/>
            <person name="Fisher S."/>
            <person name="Foley C.D."/>
            <person name="Franke A."/>
            <person name="Friedrich D."/>
            <person name="Gadbois L."/>
            <person name="Gearin G."/>
            <person name="Gearin C.R."/>
            <person name="Giannoukos G."/>
            <person name="Goode T."/>
            <person name="Graham J."/>
            <person name="Grandbois E."/>
            <person name="Grewal S."/>
            <person name="Gyaltsen K."/>
            <person name="Hafez N."/>
            <person name="Hagos B."/>
            <person name="Hall J."/>
            <person name="Henson C."/>
            <person name="Hollinger A."/>
            <person name="Honan T."/>
            <person name="Huard M.D."/>
            <person name="Hughes L."/>
            <person name="Hurhula B."/>
            <person name="Husby M.E."/>
            <person name="Kamat A."/>
            <person name="Kanga B."/>
            <person name="Kashin S."/>
            <person name="Khazanovich D."/>
            <person name="Kisner P."/>
            <person name="Lance K."/>
            <person name="Lara M."/>
            <person name="Lee W."/>
            <person name="Lennon N."/>
            <person name="Letendre F."/>
            <person name="LeVine R."/>
            <person name="Lipovsky A."/>
            <person name="Liu X."/>
            <person name="Liu J."/>
            <person name="Liu S."/>
            <person name="Lokyitsang T."/>
            <person name="Lokyitsang Y."/>
            <person name="Lubonja R."/>
            <person name="Lui A."/>
            <person name="MacDonald P."/>
            <person name="Magnisalis V."/>
            <person name="Maru K."/>
            <person name="Matthews C."/>
            <person name="McCusker W."/>
            <person name="McDonough S."/>
            <person name="Mehta T."/>
            <person name="Meldrim J."/>
            <person name="Meneus L."/>
            <person name="Mihai O."/>
            <person name="Mihalev A."/>
            <person name="Mihova T."/>
            <person name="Mittelman R."/>
            <person name="Mlenga V."/>
            <person name="Montmayeur A."/>
            <person name="Mulrain L."/>
            <person name="Navidi A."/>
            <person name="Naylor J."/>
            <person name="Negash T."/>
            <person name="Nguyen T."/>
            <person name="Nguyen N."/>
            <person name="Nicol R."/>
            <person name="Norbu C."/>
            <person name="Norbu N."/>
            <person name="Novod N."/>
            <person name="O'Neill B."/>
            <person name="Osman S."/>
            <person name="Markiewicz E."/>
            <person name="Oyono O.L."/>
            <person name="Patti C."/>
            <person name="Phunkhang P."/>
            <person name="Pierre F."/>
            <person name="Priest M."/>
            <person name="Raghuraman S."/>
            <person name="Rege F."/>
            <person name="Reyes R."/>
            <person name="Rise C."/>
            <person name="Rogov P."/>
            <person name="Ross K."/>
            <person name="Ryan E."/>
            <person name="Settipalli S."/>
            <person name="Shea T."/>
            <person name="Sherpa N."/>
            <person name="Shi L."/>
            <person name="Shih D."/>
            <person name="Sparrow T."/>
            <person name="Spaulding J."/>
            <person name="Stalker J."/>
            <person name="Stange-Thomann N."/>
            <person name="Stavropoulos S."/>
            <person name="Stone C."/>
            <person name="Strader C."/>
            <person name="Tesfaye S."/>
            <person name="Thomson T."/>
            <person name="Thoulutsang Y."/>
            <person name="Thoulutsang D."/>
            <person name="Topham K."/>
            <person name="Topping I."/>
            <person name="Tsamla T."/>
            <person name="Vassiliev H."/>
            <person name="Vo A."/>
            <person name="Wangchuk T."/>
            <person name="Wangdi T."/>
            <person name="Weiand M."/>
            <person name="Wilkinson J."/>
            <person name="Wilson A."/>
            <person name="Yadav S."/>
            <person name="Young G."/>
            <person name="Yu Q."/>
            <person name="Zembek L."/>
            <person name="Zhong D."/>
            <person name="Zimmer A."/>
            <person name="Zwirko Z."/>
            <person name="Jaffe D.B."/>
            <person name="Alvarez P."/>
            <person name="Brockman W."/>
            <person name="Butler J."/>
            <person name="Chin C."/>
            <person name="Gnerre S."/>
            <person name="Grabherr M."/>
            <person name="Kleber M."/>
            <person name="Mauceli E."/>
            <person name="MacCallum I."/>
        </authorList>
    </citation>
    <scope>NUCLEOTIDE SEQUENCE [LARGE SCALE GENOMIC DNA]</scope>
    <source>
        <strain evidence="10">Tucson 15287-2541.00</strain>
    </source>
</reference>
<dbReference type="GO" id="GO:0030425">
    <property type="term" value="C:dendrite"/>
    <property type="evidence" value="ECO:0007669"/>
    <property type="project" value="TreeGrafter"/>
</dbReference>
<feature type="transmembrane region" description="Helical" evidence="8">
    <location>
        <begin position="174"/>
        <end position="198"/>
    </location>
</feature>
<feature type="transmembrane region" description="Helical" evidence="8">
    <location>
        <begin position="592"/>
        <end position="616"/>
    </location>
</feature>
<evidence type="ECO:0000313" key="10">
    <source>
        <dbReference type="Proteomes" id="UP000001070"/>
    </source>
</evidence>
<sequence length="843" mass="96669">MQSLRTDGFVDCYDSMYRLLFYGGGTTFRLGDGGTKSTLQRVIYAFGVRFCLLFGFLAGIYVKLTDPQMSQAMFSHLSPLVKIIFTWECISCIITYVSYCISMDSHRSRHIKLLISMQLLDTEISAKFAHVRWRYNRSRSKYLYGTFGIPCAYVLISLALMFDTTRCDCGYVSTVLIASTYSLITSTIGGVGFIHIALMDYLRIRFRLIIKLVGQQYQAAEKTAGVDSIELQRNMDKLFQFSKRCSQLLNDLNDVFGFVAAAGIFYDFTHMTCFVYMLCQKMLVHEPWDTQYAFLSLHMVTYFYKLLITSIYGYLLQREKRNCLRLLSNYAAHFGNVASARDQVECFQYWRMHNKHIATIGKSVPINISLIYLFVNALANYVIVLVQVLFQLQAKDIHQGHTIPVPKDVEHTVVRMQSSGIDGFVYCYDSLYSIVFYWGITTFRLYSHQNGGPKSTPLGVLYVLVVRFGLIFAFLAGIYVKLTDPQMSQAMFSHLSPLVKIIFTWEAISSIIIFVGYCISMDSHRSRHIKLLISMQLLDTEISAKFAHVRWRYNRSRSKYLYGTLGIACAYGLISLALMFDSTRCACGYVSTILIASAYSVMTTTVGGIAFIHIALMDYLRIRFRLIIKLVGQQYQAAGKTAGVDSIELQRNMDKLFQFSKRGSQLLRDVNDVFGSVAAFGIFYDFTHMTCFVYMLCQKVLVHEPWDTQYAFISLHLVTYFYKLIITSIYGYLLQREKRNCLRLLSNYAAHFGNLASARDQVECFQYWRMHNKHIATTRTSIPINISLIYLIFNALANYVIVLVQVLFQLQVKDRHQTHTIPVPEDVELIRPIGPITHQNDGL</sequence>
<dbReference type="GO" id="GO:0043025">
    <property type="term" value="C:neuronal cell body"/>
    <property type="evidence" value="ECO:0007669"/>
    <property type="project" value="TreeGrafter"/>
</dbReference>
<feature type="transmembrane region" description="Helical" evidence="8">
    <location>
        <begin position="290"/>
        <end position="315"/>
    </location>
</feature>
<dbReference type="HOGENOM" id="CLU_337794_0_0_1"/>
<feature type="transmembrane region" description="Helical" evidence="8">
    <location>
        <begin position="142"/>
        <end position="162"/>
    </location>
</feature>
<evidence type="ECO:0000256" key="4">
    <source>
        <dbReference type="ARBA" id="ARBA00022989"/>
    </source>
</evidence>
<dbReference type="PANTHER" id="PTHR21143">
    <property type="entry name" value="INVERTEBRATE GUSTATORY RECEPTOR"/>
    <property type="match status" value="1"/>
</dbReference>